<feature type="binding site" evidence="9">
    <location>
        <position position="140"/>
    </location>
    <ligand>
        <name>Zn(2+)</name>
        <dbReference type="ChEBI" id="CHEBI:29105"/>
    </ligand>
</feature>
<evidence type="ECO:0000256" key="9">
    <source>
        <dbReference type="HAMAP-Rule" id="MF_01891"/>
    </source>
</evidence>
<proteinExistence type="inferred from homology"/>
<comment type="caution">
    <text evidence="11">The sequence shown here is derived from an EMBL/GenBank/DDBJ whole genome shotgun (WGS) entry which is preliminary data.</text>
</comment>
<evidence type="ECO:0000256" key="1">
    <source>
        <dbReference type="ARBA" id="ARBA00022490"/>
    </source>
</evidence>
<feature type="binding site" evidence="9">
    <location>
        <position position="157"/>
    </location>
    <ligand>
        <name>Zn(2+)</name>
        <dbReference type="ChEBI" id="CHEBI:29105"/>
    </ligand>
</feature>
<feature type="binding site" evidence="9">
    <location>
        <position position="160"/>
    </location>
    <ligand>
        <name>Zn(2+)</name>
        <dbReference type="ChEBI" id="CHEBI:29105"/>
    </ligand>
</feature>
<keyword evidence="13" id="KW-1185">Reference proteome</keyword>
<comment type="cofactor">
    <cofactor evidence="9">
        <name>Zn(2+)</name>
        <dbReference type="ChEBI" id="CHEBI:29105"/>
    </cofactor>
    <text evidence="9">Binds 1 zinc ion per subunit.</text>
</comment>
<keyword evidence="7 9" id="KW-0010">Activator</keyword>
<feature type="binding site" evidence="9">
    <location>
        <position position="137"/>
    </location>
    <ligand>
        <name>Zn(2+)</name>
        <dbReference type="ChEBI" id="CHEBI:29105"/>
    </ligand>
</feature>
<dbReference type="GO" id="GO:1902208">
    <property type="term" value="P:regulation of bacterial-type flagellum assembly"/>
    <property type="evidence" value="ECO:0007669"/>
    <property type="project" value="UniProtKB-UniRule"/>
</dbReference>
<dbReference type="STRING" id="1071679.BG57_02915"/>
<keyword evidence="11" id="KW-0966">Cell projection</keyword>
<sequence>MLKKSLTEDAQEVFRAIALIELGARMQVLESELTLSRDRMIRLYREVKGVSPPKGMLPFSADWYMTWLANIHASLFYNTYTFLKNEAGCSHLDALTKGYRLYLEHCKHSGAEAVLDLTRAWTLVRFFDAGMLQMTPCCRCTGKFVAHKHDLQNNVVCGACQPPSRAGKTKKAAAAKQAVQEAALEGVSIKNEVPQAPDHLEQIALENVAAMQSQRASLVAQAA</sequence>
<evidence type="ECO:0000256" key="7">
    <source>
        <dbReference type="ARBA" id="ARBA00023159"/>
    </source>
</evidence>
<reference evidence="13" key="3">
    <citation type="journal article" date="2019" name="Int. J. Syst. Evol. Microbiol.">
        <title>The Global Catalogue of Microorganisms (GCM) 10K type strain sequencing project: providing services to taxonomists for standard genome sequencing and annotation.</title>
        <authorList>
            <consortium name="The Broad Institute Genomics Platform"/>
            <consortium name="The Broad Institute Genome Sequencing Center for Infectious Disease"/>
            <person name="Wu L."/>
            <person name="Ma J."/>
        </authorList>
    </citation>
    <scope>NUCLEOTIDE SEQUENCE [LARGE SCALE GENOMIC DNA]</scope>
    <source>
        <strain evidence="13">CGMCC 1.11013</strain>
    </source>
</reference>
<dbReference type="HAMAP" id="MF_01891">
    <property type="entry name" value="FhlC"/>
    <property type="match status" value="1"/>
</dbReference>
<dbReference type="EMBL" id="JFHE01000010">
    <property type="protein sequence ID" value="KDR34918.1"/>
    <property type="molecule type" value="Genomic_DNA"/>
</dbReference>
<keyword evidence="6 9" id="KW-0238">DNA-binding</keyword>
<dbReference type="InterPro" id="IPR007944">
    <property type="entry name" value="FlhC"/>
</dbReference>
<keyword evidence="11" id="KW-0282">Flagellum</keyword>
<keyword evidence="8 9" id="KW-0804">Transcription</keyword>
<name>A0A069P2T4_9BURK</name>
<evidence type="ECO:0000256" key="5">
    <source>
        <dbReference type="ARBA" id="ARBA00023015"/>
    </source>
</evidence>
<evidence type="ECO:0000313" key="13">
    <source>
        <dbReference type="Proteomes" id="UP000597138"/>
    </source>
</evidence>
<reference evidence="11 12" key="2">
    <citation type="submission" date="2014-03" db="EMBL/GenBank/DDBJ databases">
        <title>Draft Genome Sequences of Four Burkholderia Strains.</title>
        <authorList>
            <person name="Liu X.Y."/>
            <person name="Li C.X."/>
            <person name="Xu J.H."/>
        </authorList>
    </citation>
    <scope>NUCLEOTIDE SEQUENCE [LARGE SCALE GENOMIC DNA]</scope>
    <source>
        <strain evidence="11 12">R27</strain>
    </source>
</reference>
<evidence type="ECO:0000256" key="8">
    <source>
        <dbReference type="ARBA" id="ARBA00023163"/>
    </source>
</evidence>
<dbReference type="OrthoDB" id="5570801at2"/>
<organism evidence="11 12">
    <name type="scientific">Caballeronia grimmiae</name>
    <dbReference type="NCBI Taxonomy" id="1071679"/>
    <lineage>
        <taxon>Bacteria</taxon>
        <taxon>Pseudomonadati</taxon>
        <taxon>Pseudomonadota</taxon>
        <taxon>Betaproteobacteria</taxon>
        <taxon>Burkholderiales</taxon>
        <taxon>Burkholderiaceae</taxon>
        <taxon>Caballeronia</taxon>
    </lineage>
</organism>
<dbReference type="RefSeq" id="WP_035963772.1">
    <property type="nucleotide sequence ID" value="NZ_BMEG01000002.1"/>
</dbReference>
<gene>
    <name evidence="9" type="primary">flhC</name>
    <name evidence="11" type="ORF">BG57_02915</name>
    <name evidence="10" type="ORF">GCM10010985_18470</name>
</gene>
<keyword evidence="2 9" id="KW-0479">Metal-binding</keyword>
<accession>A0A069P2T4</accession>
<protein>
    <recommendedName>
        <fullName evidence="9">Flagellar transcriptional regulator FlhC</fullName>
    </recommendedName>
</protein>
<dbReference type="eggNOG" id="ENOG5033FKD">
    <property type="taxonomic scope" value="Bacteria"/>
</dbReference>
<dbReference type="Pfam" id="PF05280">
    <property type="entry name" value="FlhC"/>
    <property type="match status" value="1"/>
</dbReference>
<dbReference type="GO" id="GO:0008270">
    <property type="term" value="F:zinc ion binding"/>
    <property type="evidence" value="ECO:0007669"/>
    <property type="project" value="UniProtKB-UniRule"/>
</dbReference>
<evidence type="ECO:0000256" key="6">
    <source>
        <dbReference type="ARBA" id="ARBA00023125"/>
    </source>
</evidence>
<dbReference type="EMBL" id="BMEG01000002">
    <property type="protein sequence ID" value="GGD64647.1"/>
    <property type="molecule type" value="Genomic_DNA"/>
</dbReference>
<reference evidence="10" key="4">
    <citation type="submission" date="2024-05" db="EMBL/GenBank/DDBJ databases">
        <authorList>
            <person name="Sun Q."/>
            <person name="Zhou Y."/>
        </authorList>
    </citation>
    <scope>NUCLEOTIDE SEQUENCE</scope>
    <source>
        <strain evidence="10">CGMCC 1.11013</strain>
    </source>
</reference>
<dbReference type="GO" id="GO:0044781">
    <property type="term" value="P:bacterial-type flagellum organization"/>
    <property type="evidence" value="ECO:0007669"/>
    <property type="project" value="UniProtKB-KW"/>
</dbReference>
<dbReference type="AlphaFoldDB" id="A0A069P2T4"/>
<comment type="function">
    <text evidence="9">Functions in complex with FlhD as a master transcriptional regulator that regulates transcription of several flagellar and non-flagellar operons by binding to their promoter region. Activates expression of class 2 flagellar genes, including fliA, which is a flagellum-specific sigma factor that turns on the class 3 genes. Also regulates genes whose products function in a variety of physiological pathways.</text>
</comment>
<evidence type="ECO:0000256" key="2">
    <source>
        <dbReference type="ARBA" id="ARBA00022723"/>
    </source>
</evidence>
<comment type="subunit">
    <text evidence="9">Heterohexamer composed of two FlhC and four FlhD subunits. Each FlhC binds a FlhD dimer, forming a heterotrimer, and a hexamer assembles by dimerization of two heterotrimers.</text>
</comment>
<evidence type="ECO:0000256" key="4">
    <source>
        <dbReference type="ARBA" id="ARBA00022833"/>
    </source>
</evidence>
<dbReference type="NCBIfam" id="NF009365">
    <property type="entry name" value="PRK12722.1"/>
    <property type="match status" value="1"/>
</dbReference>
<evidence type="ECO:0000313" key="11">
    <source>
        <dbReference type="EMBL" id="KDR34918.1"/>
    </source>
</evidence>
<dbReference type="Proteomes" id="UP000597138">
    <property type="component" value="Unassembled WGS sequence"/>
</dbReference>
<keyword evidence="3 9" id="KW-1005">Bacterial flagellum biogenesis</keyword>
<evidence type="ECO:0000313" key="12">
    <source>
        <dbReference type="Proteomes" id="UP000027439"/>
    </source>
</evidence>
<dbReference type="GO" id="GO:0005737">
    <property type="term" value="C:cytoplasm"/>
    <property type="evidence" value="ECO:0007669"/>
    <property type="project" value="UniProtKB-SubCell"/>
</dbReference>
<reference evidence="10" key="1">
    <citation type="journal article" date="2014" name="Int. J. Syst. Evol. Microbiol.">
        <title>Complete genome of a new Firmicutes species belonging to the dominant human colonic microbiota ('Ruminococcus bicirculans') reveals two chromosomes and a selective capacity to utilize plant glucans.</title>
        <authorList>
            <consortium name="NISC Comparative Sequencing Program"/>
            <person name="Wegmann U."/>
            <person name="Louis P."/>
            <person name="Goesmann A."/>
            <person name="Henrissat B."/>
            <person name="Duncan S.H."/>
            <person name="Flint H.J."/>
        </authorList>
    </citation>
    <scope>NUCLEOTIDE SEQUENCE</scope>
    <source>
        <strain evidence="10">CGMCC 1.11013</strain>
    </source>
</reference>
<dbReference type="GO" id="GO:0003677">
    <property type="term" value="F:DNA binding"/>
    <property type="evidence" value="ECO:0007669"/>
    <property type="project" value="UniProtKB-UniRule"/>
</dbReference>
<comment type="subcellular location">
    <subcellularLocation>
        <location evidence="9">Cytoplasm</location>
    </subcellularLocation>
</comment>
<dbReference type="Proteomes" id="UP000027439">
    <property type="component" value="Unassembled WGS sequence"/>
</dbReference>
<dbReference type="SUPFAM" id="SSF160930">
    <property type="entry name" value="FlhC-like"/>
    <property type="match status" value="1"/>
</dbReference>
<dbReference type="GO" id="GO:0045893">
    <property type="term" value="P:positive regulation of DNA-templated transcription"/>
    <property type="evidence" value="ECO:0007669"/>
    <property type="project" value="InterPro"/>
</dbReference>
<keyword evidence="5 9" id="KW-0805">Transcription regulation</keyword>
<keyword evidence="4 9" id="KW-0862">Zinc</keyword>
<evidence type="ECO:0000256" key="3">
    <source>
        <dbReference type="ARBA" id="ARBA00022795"/>
    </source>
</evidence>
<comment type="similarity">
    <text evidence="9">Belongs to the FlhC family.</text>
</comment>
<evidence type="ECO:0000313" key="10">
    <source>
        <dbReference type="EMBL" id="GGD64647.1"/>
    </source>
</evidence>
<keyword evidence="1 9" id="KW-0963">Cytoplasm</keyword>
<keyword evidence="11" id="KW-0969">Cilium</keyword>